<dbReference type="EMBL" id="KQ964252">
    <property type="protein sequence ID" value="KXJ90754.1"/>
    <property type="molecule type" value="Genomic_DNA"/>
</dbReference>
<dbReference type="PANTHER" id="PTHR23295:SF6">
    <property type="entry name" value="NEOSIN, ISOFORM A"/>
    <property type="match status" value="1"/>
</dbReference>
<dbReference type="Proteomes" id="UP000070501">
    <property type="component" value="Unassembled WGS sequence"/>
</dbReference>
<dbReference type="SUPFAM" id="SSF52954">
    <property type="entry name" value="Class II aaRS ABD-related"/>
    <property type="match status" value="1"/>
</dbReference>
<dbReference type="STRING" id="196109.A0A136J123"/>
<feature type="compositionally biased region" description="Basic and acidic residues" evidence="1">
    <location>
        <begin position="23"/>
        <end position="68"/>
    </location>
</feature>
<sequence>MENLQGKEIKGRKINLEFSRTQKRNDDGDRRGSRGKGERRDGTDTAKPRRDDYRPGREPSPPRRERNRSQGSLPEPPRFEAGRYGSRGRSRSPGYGSHDYNSYRRRTPSPRRPQESGPVLDIPRRYGSEVPDVQFLLLQEVERDFIGWVQRAFADVGLRIDVMFLNPRYPRDAVIQRQVIEGVHAVTELDFRAQQIGRIPLQVFDRSAGHDKVRFDQYQDLEPHIAAQLVTRARAQTAQYPASHGGGHYPPAPQYAQPGPPIQAPYAHGGHQFPYQGPPAQTYGAAAPPPPQAHLDNAALQQILGTIQSQQGGPGQANGSHVDVNALLATLGNNASVPQGQYPQQYYGHPGHAGAPPPHHQGGDSAEHVQNIMSQLARYRQ</sequence>
<dbReference type="AlphaFoldDB" id="A0A136J123"/>
<organism evidence="2 3">
    <name type="scientific">Microdochium bolleyi</name>
    <dbReference type="NCBI Taxonomy" id="196109"/>
    <lineage>
        <taxon>Eukaryota</taxon>
        <taxon>Fungi</taxon>
        <taxon>Dikarya</taxon>
        <taxon>Ascomycota</taxon>
        <taxon>Pezizomycotina</taxon>
        <taxon>Sordariomycetes</taxon>
        <taxon>Xylariomycetidae</taxon>
        <taxon>Xylariales</taxon>
        <taxon>Microdochiaceae</taxon>
        <taxon>Microdochium</taxon>
    </lineage>
</organism>
<gene>
    <name evidence="2" type="ORF">Micbo1qcDRAFT_164408</name>
</gene>
<feature type="compositionally biased region" description="Basic and acidic residues" evidence="1">
    <location>
        <begin position="1"/>
        <end position="15"/>
    </location>
</feature>
<dbReference type="PANTHER" id="PTHR23295">
    <property type="entry name" value="NUCLEAR RECEPTOR COACTIVATOR 5-RELATED"/>
    <property type="match status" value="1"/>
</dbReference>
<evidence type="ECO:0000313" key="2">
    <source>
        <dbReference type="EMBL" id="KXJ90754.1"/>
    </source>
</evidence>
<dbReference type="InParanoid" id="A0A136J123"/>
<feature type="region of interest" description="Disordered" evidence="1">
    <location>
        <begin position="346"/>
        <end position="366"/>
    </location>
</feature>
<accession>A0A136J123</accession>
<protein>
    <submittedName>
        <fullName evidence="2">Uncharacterized protein</fullName>
    </submittedName>
</protein>
<name>A0A136J123_9PEZI</name>
<keyword evidence="3" id="KW-1185">Reference proteome</keyword>
<dbReference type="InterPro" id="IPR052600">
    <property type="entry name" value="Nuc_rcpt_coact/corep"/>
</dbReference>
<evidence type="ECO:0000313" key="3">
    <source>
        <dbReference type="Proteomes" id="UP000070501"/>
    </source>
</evidence>
<feature type="region of interest" description="Disordered" evidence="1">
    <location>
        <begin position="1"/>
        <end position="123"/>
    </location>
</feature>
<evidence type="ECO:0000256" key="1">
    <source>
        <dbReference type="SAM" id="MobiDB-lite"/>
    </source>
</evidence>
<proteinExistence type="predicted"/>
<dbReference type="OrthoDB" id="4778833at2759"/>
<reference evidence="3" key="1">
    <citation type="submission" date="2016-02" db="EMBL/GenBank/DDBJ databases">
        <title>Draft genome sequence of Microdochium bolleyi, a fungal endophyte of beachgrass.</title>
        <authorList>
            <consortium name="DOE Joint Genome Institute"/>
            <person name="David A.S."/>
            <person name="May G."/>
            <person name="Haridas S."/>
            <person name="Lim J."/>
            <person name="Wang M."/>
            <person name="Labutti K."/>
            <person name="Lipzen A."/>
            <person name="Barry K."/>
            <person name="Grigoriev I.V."/>
        </authorList>
    </citation>
    <scope>NUCLEOTIDE SEQUENCE [LARGE SCALE GENOMIC DNA]</scope>
    <source>
        <strain evidence="3">J235TASD1</strain>
    </source>
</reference>